<proteinExistence type="predicted"/>
<gene>
    <name evidence="1" type="ORF">BDV96DRAFT_651828</name>
</gene>
<accession>A0A6A5YQ74</accession>
<keyword evidence="2" id="KW-1185">Reference proteome</keyword>
<protein>
    <submittedName>
        <fullName evidence="1">Uncharacterized protein</fullName>
    </submittedName>
</protein>
<organism evidence="1 2">
    <name type="scientific">Lophiotrema nucula</name>
    <dbReference type="NCBI Taxonomy" id="690887"/>
    <lineage>
        <taxon>Eukaryota</taxon>
        <taxon>Fungi</taxon>
        <taxon>Dikarya</taxon>
        <taxon>Ascomycota</taxon>
        <taxon>Pezizomycotina</taxon>
        <taxon>Dothideomycetes</taxon>
        <taxon>Pleosporomycetidae</taxon>
        <taxon>Pleosporales</taxon>
        <taxon>Lophiotremataceae</taxon>
        <taxon>Lophiotrema</taxon>
    </lineage>
</organism>
<sequence>MTTLHAISSNGSEPHAEWKDELALHSYRNVALLDEPHREGLTGISTRPRFFETLSLDIRLMIYDCPDIHPLLVDANAYKGFALSCSQAHNELLDHGKLYVKGIYTEFAAGLENNTAFAIKLELDWDNIKTFSMISNLTIYMPFATLESGDFKRILSFMELYLERLTIYLVGPLSPAQATKRVWHIGPRSLLVTKAMTFILQEIIDFSQDPGGVHNLLGPTTAHLLRKRERHIGTKTILLDWEDQRNDNKRPAKRYPLWSITTASSDRRWKYCARNEEIEGRPCIAMAMHQKP</sequence>
<name>A0A6A5YQ74_9PLEO</name>
<evidence type="ECO:0000313" key="2">
    <source>
        <dbReference type="Proteomes" id="UP000799770"/>
    </source>
</evidence>
<dbReference type="EMBL" id="ML977342">
    <property type="protein sequence ID" value="KAF2109389.1"/>
    <property type="molecule type" value="Genomic_DNA"/>
</dbReference>
<dbReference type="Proteomes" id="UP000799770">
    <property type="component" value="Unassembled WGS sequence"/>
</dbReference>
<evidence type="ECO:0000313" key="1">
    <source>
        <dbReference type="EMBL" id="KAF2109389.1"/>
    </source>
</evidence>
<reference evidence="1" key="1">
    <citation type="journal article" date="2020" name="Stud. Mycol.">
        <title>101 Dothideomycetes genomes: a test case for predicting lifestyles and emergence of pathogens.</title>
        <authorList>
            <person name="Haridas S."/>
            <person name="Albert R."/>
            <person name="Binder M."/>
            <person name="Bloem J."/>
            <person name="Labutti K."/>
            <person name="Salamov A."/>
            <person name="Andreopoulos B."/>
            <person name="Baker S."/>
            <person name="Barry K."/>
            <person name="Bills G."/>
            <person name="Bluhm B."/>
            <person name="Cannon C."/>
            <person name="Castanera R."/>
            <person name="Culley D."/>
            <person name="Daum C."/>
            <person name="Ezra D."/>
            <person name="Gonzalez J."/>
            <person name="Henrissat B."/>
            <person name="Kuo A."/>
            <person name="Liang C."/>
            <person name="Lipzen A."/>
            <person name="Lutzoni F."/>
            <person name="Magnuson J."/>
            <person name="Mondo S."/>
            <person name="Nolan M."/>
            <person name="Ohm R."/>
            <person name="Pangilinan J."/>
            <person name="Park H.-J."/>
            <person name="Ramirez L."/>
            <person name="Alfaro M."/>
            <person name="Sun H."/>
            <person name="Tritt A."/>
            <person name="Yoshinaga Y."/>
            <person name="Zwiers L.-H."/>
            <person name="Turgeon B."/>
            <person name="Goodwin S."/>
            <person name="Spatafora J."/>
            <person name="Crous P."/>
            <person name="Grigoriev I."/>
        </authorList>
    </citation>
    <scope>NUCLEOTIDE SEQUENCE</scope>
    <source>
        <strain evidence="1">CBS 627.86</strain>
    </source>
</reference>
<dbReference type="AlphaFoldDB" id="A0A6A5YQ74"/>
<dbReference type="OrthoDB" id="3711359at2759"/>